<reference evidence="2" key="1">
    <citation type="journal article" date="2019" name="Int. J. Syst. Evol. Microbiol.">
        <title>The Global Catalogue of Microorganisms (GCM) 10K type strain sequencing project: providing services to taxonomists for standard genome sequencing and annotation.</title>
        <authorList>
            <consortium name="The Broad Institute Genomics Platform"/>
            <consortium name="The Broad Institute Genome Sequencing Center for Infectious Disease"/>
            <person name="Wu L."/>
            <person name="Ma J."/>
        </authorList>
    </citation>
    <scope>NUCLEOTIDE SEQUENCE [LARGE SCALE GENOMIC DNA]</scope>
    <source>
        <strain evidence="2">CCUG 55250</strain>
    </source>
</reference>
<name>A0ABW0IDU3_9BACT</name>
<sequence>MNSTVIMNRTAAAAQLAIDDFVKFYNERRIHGGIKNVTPNRKWQEGMKLRSEQLQNQPEWITTEGCLTD</sequence>
<evidence type="ECO:0000313" key="1">
    <source>
        <dbReference type="EMBL" id="MFC5410688.1"/>
    </source>
</evidence>
<proteinExistence type="predicted"/>
<dbReference type="EMBL" id="JBHSMA010000004">
    <property type="protein sequence ID" value="MFC5410688.1"/>
    <property type="molecule type" value="Genomic_DNA"/>
</dbReference>
<accession>A0ABW0IDU3</accession>
<evidence type="ECO:0000313" key="2">
    <source>
        <dbReference type="Proteomes" id="UP001596106"/>
    </source>
</evidence>
<gene>
    <name evidence="1" type="ORF">ACFPMF_15300</name>
</gene>
<keyword evidence="2" id="KW-1185">Reference proteome</keyword>
<organism evidence="1 2">
    <name type="scientific">Larkinella bovis</name>
    <dbReference type="NCBI Taxonomy" id="683041"/>
    <lineage>
        <taxon>Bacteria</taxon>
        <taxon>Pseudomonadati</taxon>
        <taxon>Bacteroidota</taxon>
        <taxon>Cytophagia</taxon>
        <taxon>Cytophagales</taxon>
        <taxon>Spirosomataceae</taxon>
        <taxon>Larkinella</taxon>
    </lineage>
</organism>
<dbReference type="Proteomes" id="UP001596106">
    <property type="component" value="Unassembled WGS sequence"/>
</dbReference>
<dbReference type="RefSeq" id="WP_379846587.1">
    <property type="nucleotide sequence ID" value="NZ_JBHSMA010000004.1"/>
</dbReference>
<protein>
    <submittedName>
        <fullName evidence="1">IS3 family transposase</fullName>
    </submittedName>
</protein>
<comment type="caution">
    <text evidence="1">The sequence shown here is derived from an EMBL/GenBank/DDBJ whole genome shotgun (WGS) entry which is preliminary data.</text>
</comment>